<name>A0A0E9SU07_ANGAN</name>
<organism evidence="1">
    <name type="scientific">Anguilla anguilla</name>
    <name type="common">European freshwater eel</name>
    <name type="synonym">Muraena anguilla</name>
    <dbReference type="NCBI Taxonomy" id="7936"/>
    <lineage>
        <taxon>Eukaryota</taxon>
        <taxon>Metazoa</taxon>
        <taxon>Chordata</taxon>
        <taxon>Craniata</taxon>
        <taxon>Vertebrata</taxon>
        <taxon>Euteleostomi</taxon>
        <taxon>Actinopterygii</taxon>
        <taxon>Neopterygii</taxon>
        <taxon>Teleostei</taxon>
        <taxon>Anguilliformes</taxon>
        <taxon>Anguillidae</taxon>
        <taxon>Anguilla</taxon>
    </lineage>
</organism>
<reference evidence="1" key="2">
    <citation type="journal article" date="2015" name="Fish Shellfish Immunol.">
        <title>Early steps in the European eel (Anguilla anguilla)-Vibrio vulnificus interaction in the gills: Role of the RtxA13 toxin.</title>
        <authorList>
            <person name="Callol A."/>
            <person name="Pajuelo D."/>
            <person name="Ebbesson L."/>
            <person name="Teles M."/>
            <person name="MacKenzie S."/>
            <person name="Amaro C."/>
        </authorList>
    </citation>
    <scope>NUCLEOTIDE SEQUENCE</scope>
</reference>
<evidence type="ECO:0000313" key="1">
    <source>
        <dbReference type="EMBL" id="JAH44722.1"/>
    </source>
</evidence>
<reference evidence="1" key="1">
    <citation type="submission" date="2014-11" db="EMBL/GenBank/DDBJ databases">
        <authorList>
            <person name="Amaro Gonzalez C."/>
        </authorList>
    </citation>
    <scope>NUCLEOTIDE SEQUENCE</scope>
</reference>
<protein>
    <submittedName>
        <fullName evidence="1">Uncharacterized protein</fullName>
    </submittedName>
</protein>
<dbReference type="EMBL" id="GBXM01063855">
    <property type="protein sequence ID" value="JAH44722.1"/>
    <property type="molecule type" value="Transcribed_RNA"/>
</dbReference>
<sequence length="33" mass="3849">MFHIFEVAMFVHAYFDQELRGCTQNACMLADLP</sequence>
<proteinExistence type="predicted"/>
<dbReference type="AlphaFoldDB" id="A0A0E9SU07"/>
<accession>A0A0E9SU07</accession>